<dbReference type="HOGENOM" id="CLU_2220016_0_0_6"/>
<dbReference type="EMBL" id="AE017282">
    <property type="protein sequence ID" value="AAU90488.1"/>
    <property type="molecule type" value="Genomic_DNA"/>
</dbReference>
<evidence type="ECO:0000313" key="2">
    <source>
        <dbReference type="EMBL" id="AAU90488.1"/>
    </source>
</evidence>
<name>Q60BT1_METCA</name>
<evidence type="ECO:0000256" key="1">
    <source>
        <dbReference type="SAM" id="MobiDB-lite"/>
    </source>
</evidence>
<reference evidence="2 3" key="1">
    <citation type="journal article" date="2004" name="PLoS Biol.">
        <title>Genomic insights into methanotrophy: the complete genome sequence of Methylococcus capsulatus (Bath).</title>
        <authorList>
            <person name="Ward N.L."/>
            <person name="Larsen O."/>
            <person name="Sakwa J."/>
            <person name="Bruseth L."/>
            <person name="Khouri H.M."/>
            <person name="Durkin A.S."/>
            <person name="Dimitrov G."/>
            <person name="Jiang L."/>
            <person name="Scanlan D."/>
            <person name="Kang K.H."/>
            <person name="Lewis M.R."/>
            <person name="Nelson K.E."/>
            <person name="Methe B.A."/>
            <person name="Wu M."/>
            <person name="Heidelberg J.F."/>
            <person name="Paulsen I.T."/>
            <person name="Fouts D.E."/>
            <person name="Ravel J."/>
            <person name="Tettelin H."/>
            <person name="Ren Q."/>
            <person name="Read T.D."/>
            <person name="DeBoy R.T."/>
            <person name="Seshadri R."/>
            <person name="Salzberg S.L."/>
            <person name="Jensen H.B."/>
            <person name="Birkeland N.K."/>
            <person name="Nelson W.C."/>
            <person name="Dodson R.J."/>
            <person name="Grindhaug S.H."/>
            <person name="Holt I.E."/>
            <person name="Eidhammer I."/>
            <person name="Jonasen I."/>
            <person name="Vanaken S."/>
            <person name="Utterback T.R."/>
            <person name="Feldblyum T.V."/>
            <person name="Fraser C.M."/>
            <person name="Lillehaug J.R."/>
            <person name="Eisen J.A."/>
        </authorList>
    </citation>
    <scope>NUCLEOTIDE SEQUENCE [LARGE SCALE GENOMIC DNA]</scope>
    <source>
        <strain evidence="3">ATCC 33009 / NCIMB 11132 / Bath</strain>
    </source>
</reference>
<protein>
    <submittedName>
        <fullName evidence="2">Uncharacterized protein</fullName>
    </submittedName>
</protein>
<organism evidence="2 3">
    <name type="scientific">Methylococcus capsulatus (strain ATCC 33009 / NCIMB 11132 / Bath)</name>
    <dbReference type="NCBI Taxonomy" id="243233"/>
    <lineage>
        <taxon>Bacteria</taxon>
        <taxon>Pseudomonadati</taxon>
        <taxon>Pseudomonadota</taxon>
        <taxon>Gammaproteobacteria</taxon>
        <taxon>Methylococcales</taxon>
        <taxon>Methylococcaceae</taxon>
        <taxon>Methylococcus</taxon>
    </lineage>
</organism>
<sequence>MGESETIEIWLENFRHRRRESPSIRHSAHPVEAALAKRPIGPGRGKCLENSRAAAVFGAAQARREAAAGERPNPVIIPVLLPREGSSPHRGEFASRHVPGRRPFAP</sequence>
<feature type="region of interest" description="Disordered" evidence="1">
    <location>
        <begin position="81"/>
        <end position="106"/>
    </location>
</feature>
<dbReference type="AlphaFoldDB" id="Q60BT1"/>
<dbReference type="Proteomes" id="UP000006821">
    <property type="component" value="Chromosome"/>
</dbReference>
<evidence type="ECO:0000313" key="3">
    <source>
        <dbReference type="Proteomes" id="UP000006821"/>
    </source>
</evidence>
<accession>Q60BT1</accession>
<proteinExistence type="predicted"/>
<feature type="compositionally biased region" description="Basic and acidic residues" evidence="1">
    <location>
        <begin position="86"/>
        <end position="95"/>
    </location>
</feature>
<dbReference type="KEGG" id="mca:MCA0384"/>
<gene>
    <name evidence="2" type="ordered locus">MCA0384</name>
</gene>